<sequence>MRISRAIGPFAAAMFALGLLSTVYAVADRPPPALRFDPDGCPHRPFEKEFQGRSGTGPWPLSELPAHRDLAPDGAVSAVLCDRAYDASEWPEPMRLTRLVGELEQVLDGLPITRPGGPSTLVGFSDLNLVLHYPDGTAMPMSFEFNRDEVTSRVAVRGGAALLTEEFARLWSAENASPHPERITPVACPRRAPDTRAIWFLPADQAIPKGIDFFRRAPDGPLLPVELAVVKACRYTADDRGRLVLRDSAETRTGLAPLRAAVNAPPRPGAPKCRKKTTAMDVLMLTDVTGRALPLRLGLAPCENELAGRRTGTWPITPEIRAFTTRLLG</sequence>
<protein>
    <submittedName>
        <fullName evidence="2">Uncharacterized protein</fullName>
    </submittedName>
</protein>
<dbReference type="Proteomes" id="UP000272400">
    <property type="component" value="Unassembled WGS sequence"/>
</dbReference>
<dbReference type="RefSeq" id="WP_123667856.1">
    <property type="nucleotide sequence ID" value="NZ_RJKE01000001.1"/>
</dbReference>
<evidence type="ECO:0000256" key="1">
    <source>
        <dbReference type="SAM" id="SignalP"/>
    </source>
</evidence>
<evidence type="ECO:0000313" key="2">
    <source>
        <dbReference type="EMBL" id="ROO88643.1"/>
    </source>
</evidence>
<feature type="chain" id="PRO_5018096903" evidence="1">
    <location>
        <begin position="28"/>
        <end position="329"/>
    </location>
</feature>
<dbReference type="OrthoDB" id="3534817at2"/>
<name>A0A3N1D520_9ACTN</name>
<comment type="caution">
    <text evidence="2">The sequence shown here is derived from an EMBL/GenBank/DDBJ whole genome shotgun (WGS) entry which is preliminary data.</text>
</comment>
<gene>
    <name evidence="2" type="ORF">EDD29_6317</name>
</gene>
<dbReference type="EMBL" id="RJKE01000001">
    <property type="protein sequence ID" value="ROO88643.1"/>
    <property type="molecule type" value="Genomic_DNA"/>
</dbReference>
<accession>A0A3N1D520</accession>
<keyword evidence="1" id="KW-0732">Signal</keyword>
<feature type="signal peptide" evidence="1">
    <location>
        <begin position="1"/>
        <end position="27"/>
    </location>
</feature>
<evidence type="ECO:0000313" key="3">
    <source>
        <dbReference type="Proteomes" id="UP000272400"/>
    </source>
</evidence>
<organism evidence="2 3">
    <name type="scientific">Actinocorallia herbida</name>
    <dbReference type="NCBI Taxonomy" id="58109"/>
    <lineage>
        <taxon>Bacteria</taxon>
        <taxon>Bacillati</taxon>
        <taxon>Actinomycetota</taxon>
        <taxon>Actinomycetes</taxon>
        <taxon>Streptosporangiales</taxon>
        <taxon>Thermomonosporaceae</taxon>
        <taxon>Actinocorallia</taxon>
    </lineage>
</organism>
<proteinExistence type="predicted"/>
<dbReference type="AlphaFoldDB" id="A0A3N1D520"/>
<reference evidence="2 3" key="1">
    <citation type="submission" date="2018-11" db="EMBL/GenBank/DDBJ databases">
        <title>Sequencing the genomes of 1000 actinobacteria strains.</title>
        <authorList>
            <person name="Klenk H.-P."/>
        </authorList>
    </citation>
    <scope>NUCLEOTIDE SEQUENCE [LARGE SCALE GENOMIC DNA]</scope>
    <source>
        <strain evidence="2 3">DSM 44254</strain>
    </source>
</reference>
<keyword evidence="3" id="KW-1185">Reference proteome</keyword>